<protein>
    <recommendedName>
        <fullName evidence="2">UspA domain-containing protein</fullName>
    </recommendedName>
</protein>
<proteinExistence type="inferred from homology"/>
<feature type="non-terminal residue" evidence="3">
    <location>
        <position position="1"/>
    </location>
</feature>
<sequence>EFQLNPVDQQNRIKKKAGEQLDQLIGEQPVKWEPLITVGHTADEVSRLVEEKEIDLVIAATRGRSGLKRLILGSVTERLMRVLSCPLLIIHSPKHEFIDPINQEIRLKRI</sequence>
<dbReference type="AlphaFoldDB" id="X0ZDX5"/>
<dbReference type="InterPro" id="IPR006015">
    <property type="entry name" value="Universal_stress_UspA"/>
</dbReference>
<dbReference type="InterPro" id="IPR014729">
    <property type="entry name" value="Rossmann-like_a/b/a_fold"/>
</dbReference>
<comment type="caution">
    <text evidence="3">The sequence shown here is derived from an EMBL/GenBank/DDBJ whole genome shotgun (WGS) entry which is preliminary data.</text>
</comment>
<dbReference type="PANTHER" id="PTHR46268:SF6">
    <property type="entry name" value="UNIVERSAL STRESS PROTEIN UP12"/>
    <property type="match status" value="1"/>
</dbReference>
<dbReference type="CDD" id="cd00293">
    <property type="entry name" value="USP-like"/>
    <property type="match status" value="1"/>
</dbReference>
<dbReference type="Pfam" id="PF00582">
    <property type="entry name" value="Usp"/>
    <property type="match status" value="1"/>
</dbReference>
<comment type="similarity">
    <text evidence="1">Belongs to the universal stress protein A family.</text>
</comment>
<evidence type="ECO:0000259" key="2">
    <source>
        <dbReference type="Pfam" id="PF00582"/>
    </source>
</evidence>
<feature type="non-terminal residue" evidence="3">
    <location>
        <position position="110"/>
    </location>
</feature>
<name>X0ZDX5_9ZZZZ</name>
<organism evidence="3">
    <name type="scientific">marine sediment metagenome</name>
    <dbReference type="NCBI Taxonomy" id="412755"/>
    <lineage>
        <taxon>unclassified sequences</taxon>
        <taxon>metagenomes</taxon>
        <taxon>ecological metagenomes</taxon>
    </lineage>
</organism>
<gene>
    <name evidence="3" type="ORF">S01H1_85015</name>
</gene>
<accession>X0ZDX5</accession>
<dbReference type="PRINTS" id="PR01438">
    <property type="entry name" value="UNVRSLSTRESS"/>
</dbReference>
<feature type="domain" description="UspA" evidence="2">
    <location>
        <begin position="17"/>
        <end position="91"/>
    </location>
</feature>
<evidence type="ECO:0000256" key="1">
    <source>
        <dbReference type="ARBA" id="ARBA00008791"/>
    </source>
</evidence>
<dbReference type="Gene3D" id="3.40.50.620">
    <property type="entry name" value="HUPs"/>
    <property type="match status" value="1"/>
</dbReference>
<evidence type="ECO:0000313" key="3">
    <source>
        <dbReference type="EMBL" id="GAG46541.1"/>
    </source>
</evidence>
<dbReference type="SUPFAM" id="SSF52402">
    <property type="entry name" value="Adenine nucleotide alpha hydrolases-like"/>
    <property type="match status" value="1"/>
</dbReference>
<dbReference type="EMBL" id="BARS01058221">
    <property type="protein sequence ID" value="GAG46541.1"/>
    <property type="molecule type" value="Genomic_DNA"/>
</dbReference>
<dbReference type="PANTHER" id="PTHR46268">
    <property type="entry name" value="STRESS RESPONSE PROTEIN NHAX"/>
    <property type="match status" value="1"/>
</dbReference>
<dbReference type="InterPro" id="IPR006016">
    <property type="entry name" value="UspA"/>
</dbReference>
<reference evidence="3" key="1">
    <citation type="journal article" date="2014" name="Front. Microbiol.">
        <title>High frequency of phylogenetically diverse reductive dehalogenase-homologous genes in deep subseafloor sedimentary metagenomes.</title>
        <authorList>
            <person name="Kawai M."/>
            <person name="Futagami T."/>
            <person name="Toyoda A."/>
            <person name="Takaki Y."/>
            <person name="Nishi S."/>
            <person name="Hori S."/>
            <person name="Arai W."/>
            <person name="Tsubouchi T."/>
            <person name="Morono Y."/>
            <person name="Uchiyama I."/>
            <person name="Ito T."/>
            <person name="Fujiyama A."/>
            <person name="Inagaki F."/>
            <person name="Takami H."/>
        </authorList>
    </citation>
    <scope>NUCLEOTIDE SEQUENCE</scope>
    <source>
        <strain evidence="3">Expedition CK06-06</strain>
    </source>
</reference>